<dbReference type="PANTHER" id="PTHR46017:SF2">
    <property type="entry name" value="MANNOSYLGLYCERATE HYDROLASE"/>
    <property type="match status" value="1"/>
</dbReference>
<evidence type="ECO:0000256" key="1">
    <source>
        <dbReference type="ARBA" id="ARBA00009792"/>
    </source>
</evidence>
<dbReference type="InterPro" id="IPR000602">
    <property type="entry name" value="Glyco_hydro_38_N"/>
</dbReference>
<evidence type="ECO:0000259" key="5">
    <source>
        <dbReference type="SMART" id="SM00872"/>
    </source>
</evidence>
<accession>A0ABW0ZTR2</accession>
<dbReference type="Proteomes" id="UP001596074">
    <property type="component" value="Unassembled WGS sequence"/>
</dbReference>
<dbReference type="InterPro" id="IPR011013">
    <property type="entry name" value="Gal_mutarotase_sf_dom"/>
</dbReference>
<keyword evidence="2" id="KW-0479">Metal-binding</keyword>
<dbReference type="SMART" id="SM00872">
    <property type="entry name" value="Alpha-mann_mid"/>
    <property type="match status" value="1"/>
</dbReference>
<dbReference type="InterPro" id="IPR011330">
    <property type="entry name" value="Glyco_hydro/deAcase_b/a-brl"/>
</dbReference>
<dbReference type="RefSeq" id="WP_378280894.1">
    <property type="nucleotide sequence ID" value="NZ_JBHSON010000007.1"/>
</dbReference>
<evidence type="ECO:0000313" key="7">
    <source>
        <dbReference type="Proteomes" id="UP001596074"/>
    </source>
</evidence>
<proteinExistence type="inferred from homology"/>
<feature type="domain" description="Glycoside hydrolase family 38 central" evidence="5">
    <location>
        <begin position="300"/>
        <end position="368"/>
    </location>
</feature>
<evidence type="ECO:0000256" key="2">
    <source>
        <dbReference type="ARBA" id="ARBA00022723"/>
    </source>
</evidence>
<dbReference type="SUPFAM" id="SSF74650">
    <property type="entry name" value="Galactose mutarotase-like"/>
    <property type="match status" value="1"/>
</dbReference>
<dbReference type="EMBL" id="JBHSON010000007">
    <property type="protein sequence ID" value="MFC5745269.1"/>
    <property type="molecule type" value="Genomic_DNA"/>
</dbReference>
<comment type="similarity">
    <text evidence="1">Belongs to the glycosyl hydrolase 38 family.</text>
</comment>
<dbReference type="SUPFAM" id="SSF88713">
    <property type="entry name" value="Glycoside hydrolase/deacetylase"/>
    <property type="match status" value="1"/>
</dbReference>
<name>A0ABW0ZTR2_9ACTN</name>
<evidence type="ECO:0000313" key="6">
    <source>
        <dbReference type="EMBL" id="MFC5745269.1"/>
    </source>
</evidence>
<dbReference type="Gene3D" id="1.20.1270.50">
    <property type="entry name" value="Glycoside hydrolase family 38, central domain"/>
    <property type="match status" value="1"/>
</dbReference>
<keyword evidence="7" id="KW-1185">Reference proteome</keyword>
<organism evidence="6 7">
    <name type="scientific">Actinomadura rugatobispora</name>
    <dbReference type="NCBI Taxonomy" id="1994"/>
    <lineage>
        <taxon>Bacteria</taxon>
        <taxon>Bacillati</taxon>
        <taxon>Actinomycetota</taxon>
        <taxon>Actinomycetes</taxon>
        <taxon>Streptosporangiales</taxon>
        <taxon>Thermomonosporaceae</taxon>
        <taxon>Actinomadura</taxon>
    </lineage>
</organism>
<evidence type="ECO:0000256" key="3">
    <source>
        <dbReference type="ARBA" id="ARBA00022801"/>
    </source>
</evidence>
<gene>
    <name evidence="6" type="ORF">ACFPZN_06585</name>
</gene>
<reference evidence="7" key="1">
    <citation type="journal article" date="2019" name="Int. J. Syst. Evol. Microbiol.">
        <title>The Global Catalogue of Microorganisms (GCM) 10K type strain sequencing project: providing services to taxonomists for standard genome sequencing and annotation.</title>
        <authorList>
            <consortium name="The Broad Institute Genomics Platform"/>
            <consortium name="The Broad Institute Genome Sequencing Center for Infectious Disease"/>
            <person name="Wu L."/>
            <person name="Ma J."/>
        </authorList>
    </citation>
    <scope>NUCLEOTIDE SEQUENCE [LARGE SCALE GENOMIC DNA]</scope>
    <source>
        <strain evidence="7">KCTC 42087</strain>
    </source>
</reference>
<comment type="caution">
    <text evidence="6">The sequence shown here is derived from an EMBL/GenBank/DDBJ whole genome shotgun (WGS) entry which is preliminary data.</text>
</comment>
<dbReference type="Gene3D" id="2.70.98.30">
    <property type="entry name" value="Golgi alpha-mannosidase II, domain 4"/>
    <property type="match status" value="1"/>
</dbReference>
<dbReference type="SUPFAM" id="SSF88688">
    <property type="entry name" value="Families 57/38 glycoside transferase middle domain"/>
    <property type="match status" value="1"/>
</dbReference>
<sequence length="957" mass="102953">MGRVKPEGRADDSIVVVPHTHWDREWYLPFQRFRIRLVSMLDAVVEQMEGDPRWCFTLDGQMAAVDDYLEVRPENRGRVAALVREGRLAVGPWQILHDEFLCSGETIVRNLRLGLSRAEEFGAAMAVGYLPDQFGHCAQTPQILLQAGIAHACVWRGVPARVRNHAFAWEAPDGSVVRAVYLPEGGYVNAAWMFGRDVVQDEPVPRGGAGPPLYRKAAEFVRRMRPWRPEGGALLAMYGADHTAPAGDLADRIAEAGLPMRMDTLAGYFAAEPTSVDGLTRVRGELRSHARANLLPGVISARVHLKQALSRAERLVERQAEPLAALWHTGPARRFLDLAWRRIIEAACHDSVTGCGSDETAEQVAARTAEAEQLGRAVCDLVTAECAAAVPVDGYVVFNPSPWPRTGLVTLDVPAAAPGDRAGSGGPALRTADGRRVPAQILEKAPTVLDDAVHPARDLPLVLERISGNTLFGQEIRDWTVSAADRTLTFQVTRRAETRFDLAALKERLRDADGAWRVRILADPRCTVAALVETPPLGLTSVAPAARGEMAPPFDTPVQAETGAATVTPPGLGTAPGSRPGPAGAGVALDNGLLRVEARADGTLTLRTASGEVIEGLGRVVDGGDLGDTYNHAPPPRRDRLVDTPASVRVDPVWPGPLVGAFDVVRTYGWPVAGDVRRGTRAEAEKDVVVTTRAELRAGEPYLRLWVTFDNPCDDHRVRLHLPLPRAARSSFAEGQFAVVERGLTAEGGFGERPVPTFPASGFVAAGGLAVLLEHVTEYELVGEGRELALTLLRSVGHLSRHRNPYRDQPAGPQLATPRAQCRGERTVGLAIMLYRAPDGEGPGHEVQAAAETYRHDLLAAPGYGPRSAPLPPPVAGPEIGGRGVVMTSLREVGDGLEVRLVAQRATGTTAFLRGGFGEAARVDLRGRLTAPLEVGPGGTVTLPLRPWEIATVLLRR</sequence>
<dbReference type="InterPro" id="IPR028995">
    <property type="entry name" value="Glyco_hydro_57/38_cen_sf"/>
</dbReference>
<dbReference type="InterPro" id="IPR037094">
    <property type="entry name" value="Glyco_hydro_38_cen_sf"/>
</dbReference>
<keyword evidence="3" id="KW-0378">Hydrolase</keyword>
<dbReference type="InterPro" id="IPR015341">
    <property type="entry name" value="Glyco_hydro_38_cen"/>
</dbReference>
<protein>
    <submittedName>
        <fullName evidence="6">Alpha-mannosidase</fullName>
    </submittedName>
</protein>
<keyword evidence="4" id="KW-0326">Glycosidase</keyword>
<evidence type="ECO:0000256" key="4">
    <source>
        <dbReference type="ARBA" id="ARBA00023295"/>
    </source>
</evidence>
<dbReference type="Pfam" id="PF01074">
    <property type="entry name" value="Glyco_hydro_38N"/>
    <property type="match status" value="1"/>
</dbReference>
<dbReference type="InterPro" id="IPR027291">
    <property type="entry name" value="Glyco_hydro_38_N_sf"/>
</dbReference>
<dbReference type="PANTHER" id="PTHR46017">
    <property type="entry name" value="ALPHA-MANNOSIDASE 2C1"/>
    <property type="match status" value="1"/>
</dbReference>
<dbReference type="Gene3D" id="3.20.110.10">
    <property type="entry name" value="Glycoside hydrolase 38, N terminal domain"/>
    <property type="match status" value="1"/>
</dbReference>